<evidence type="ECO:0000256" key="12">
    <source>
        <dbReference type="ARBA" id="ARBA00023128"/>
    </source>
</evidence>
<dbReference type="PANTHER" id="PTHR11435:SF1">
    <property type="entry name" value="NADH-UBIQUINONE OXIDOREDUCTASE CHAIN 6"/>
    <property type="match status" value="1"/>
</dbReference>
<evidence type="ECO:0000256" key="16">
    <source>
        <dbReference type="SAM" id="Phobius"/>
    </source>
</evidence>
<sequence>MLIMLLILSTTLSLTFMFLKHPMSMGLTLLMQSTLIAMITGFFNQNFWFSYILFLIMIGGMLVLFIYMTSIASNEMFKYSNKLTFMFIIMSMMVMIFLMSMDQNMMMQAVFTLDLTTLENPMNYKLSLSKYLNFPSNILLFFMIIYLFITLIAVVKITNIAYGPLRQKY</sequence>
<geneLocation type="mitochondrion" evidence="17"/>
<evidence type="ECO:0000256" key="2">
    <source>
        <dbReference type="ARBA" id="ARBA00005698"/>
    </source>
</evidence>
<organism evidence="17">
    <name type="scientific">Oulimnius rivularis</name>
    <dbReference type="NCBI Taxonomy" id="195270"/>
    <lineage>
        <taxon>Eukaryota</taxon>
        <taxon>Metazoa</taxon>
        <taxon>Ecdysozoa</taxon>
        <taxon>Arthropoda</taxon>
        <taxon>Hexapoda</taxon>
        <taxon>Insecta</taxon>
        <taxon>Pterygota</taxon>
        <taxon>Neoptera</taxon>
        <taxon>Endopterygota</taxon>
        <taxon>Coleoptera</taxon>
        <taxon>Polyphaga</taxon>
        <taxon>Elateriformia</taxon>
        <taxon>Byrrhoidea</taxon>
        <taxon>Elmidae</taxon>
        <taxon>Elminae</taxon>
        <taxon>Oulimnius</taxon>
    </lineage>
</organism>
<evidence type="ECO:0000256" key="11">
    <source>
        <dbReference type="ARBA" id="ARBA00023027"/>
    </source>
</evidence>
<evidence type="ECO:0000256" key="5">
    <source>
        <dbReference type="ARBA" id="ARBA00022448"/>
    </source>
</evidence>
<evidence type="ECO:0000256" key="8">
    <source>
        <dbReference type="ARBA" id="ARBA00022967"/>
    </source>
</evidence>
<keyword evidence="5" id="KW-0813">Transport</keyword>
<accession>H9BJW7</accession>
<evidence type="ECO:0000256" key="15">
    <source>
        <dbReference type="ARBA" id="ARBA00049551"/>
    </source>
</evidence>
<dbReference type="PANTHER" id="PTHR11435">
    <property type="entry name" value="NADH UBIQUINONE OXIDOREDUCTASE SUBUNIT ND6"/>
    <property type="match status" value="1"/>
</dbReference>
<keyword evidence="8" id="KW-1278">Translocase</keyword>
<evidence type="ECO:0000256" key="9">
    <source>
        <dbReference type="ARBA" id="ARBA00022982"/>
    </source>
</evidence>
<comment type="catalytic activity">
    <reaction evidence="15">
        <text>a ubiquinone + NADH + 5 H(+)(in) = a ubiquinol + NAD(+) + 4 H(+)(out)</text>
        <dbReference type="Rhea" id="RHEA:29091"/>
        <dbReference type="Rhea" id="RHEA-COMP:9565"/>
        <dbReference type="Rhea" id="RHEA-COMP:9566"/>
        <dbReference type="ChEBI" id="CHEBI:15378"/>
        <dbReference type="ChEBI" id="CHEBI:16389"/>
        <dbReference type="ChEBI" id="CHEBI:17976"/>
        <dbReference type="ChEBI" id="CHEBI:57540"/>
        <dbReference type="ChEBI" id="CHEBI:57945"/>
        <dbReference type="EC" id="7.1.1.2"/>
    </reaction>
</comment>
<evidence type="ECO:0000256" key="4">
    <source>
        <dbReference type="ARBA" id="ARBA00021095"/>
    </source>
</evidence>
<keyword evidence="7 16" id="KW-0812">Transmembrane</keyword>
<dbReference type="GO" id="GO:0031966">
    <property type="term" value="C:mitochondrial membrane"/>
    <property type="evidence" value="ECO:0007669"/>
    <property type="project" value="UniProtKB-SubCell"/>
</dbReference>
<evidence type="ECO:0000256" key="7">
    <source>
        <dbReference type="ARBA" id="ARBA00022692"/>
    </source>
</evidence>
<evidence type="ECO:0000256" key="6">
    <source>
        <dbReference type="ARBA" id="ARBA00022660"/>
    </source>
</evidence>
<dbReference type="InterPro" id="IPR050269">
    <property type="entry name" value="ComplexI_Subunit6"/>
</dbReference>
<keyword evidence="10 16" id="KW-1133">Transmembrane helix</keyword>
<evidence type="ECO:0000256" key="13">
    <source>
        <dbReference type="ARBA" id="ARBA00023136"/>
    </source>
</evidence>
<dbReference type="EMBL" id="JQ034408">
    <property type="protein sequence ID" value="AFC36306.1"/>
    <property type="molecule type" value="Genomic_DNA"/>
</dbReference>
<gene>
    <name evidence="17" type="primary">ND6</name>
</gene>
<keyword evidence="13 16" id="KW-0472">Membrane</keyword>
<protein>
    <recommendedName>
        <fullName evidence="4">NADH-ubiquinone oxidoreductase chain 6</fullName>
        <ecNumber evidence="3">7.1.1.2</ecNumber>
    </recommendedName>
    <alternativeName>
        <fullName evidence="14">NADH dehydrogenase subunit 6</fullName>
    </alternativeName>
</protein>
<dbReference type="EC" id="7.1.1.2" evidence="3"/>
<keyword evidence="11" id="KW-0520">NAD</keyword>
<name>H9BJW7_9COLE</name>
<keyword evidence="12 17" id="KW-0496">Mitochondrion</keyword>
<dbReference type="GO" id="GO:0008137">
    <property type="term" value="F:NADH dehydrogenase (ubiquinone) activity"/>
    <property type="evidence" value="ECO:0007669"/>
    <property type="project" value="UniProtKB-EC"/>
</dbReference>
<evidence type="ECO:0000256" key="1">
    <source>
        <dbReference type="ARBA" id="ARBA00004225"/>
    </source>
</evidence>
<evidence type="ECO:0000256" key="3">
    <source>
        <dbReference type="ARBA" id="ARBA00012944"/>
    </source>
</evidence>
<evidence type="ECO:0000256" key="10">
    <source>
        <dbReference type="ARBA" id="ARBA00022989"/>
    </source>
</evidence>
<evidence type="ECO:0000256" key="14">
    <source>
        <dbReference type="ARBA" id="ARBA00031019"/>
    </source>
</evidence>
<feature type="transmembrane region" description="Helical" evidence="16">
    <location>
        <begin position="138"/>
        <end position="162"/>
    </location>
</feature>
<reference evidence="17" key="1">
    <citation type="submission" date="2011-11" db="EMBL/GenBank/DDBJ databases">
        <authorList>
            <person name="Timmermans M.J.T.N."/>
            <person name="Vogler A.P."/>
        </authorList>
    </citation>
    <scope>NUCLEOTIDE SEQUENCE</scope>
</reference>
<keyword evidence="6" id="KW-0679">Respiratory chain</keyword>
<comment type="similarity">
    <text evidence="2">Belongs to the complex I subunit 6 family.</text>
</comment>
<proteinExistence type="inferred from homology"/>
<feature type="transmembrane region" description="Helical" evidence="16">
    <location>
        <begin position="83"/>
        <end position="101"/>
    </location>
</feature>
<evidence type="ECO:0000313" key="17">
    <source>
        <dbReference type="EMBL" id="AFC36306.1"/>
    </source>
</evidence>
<comment type="subcellular location">
    <subcellularLocation>
        <location evidence="1">Mitochondrion membrane</location>
        <topology evidence="1">Multi-pass membrane protein</topology>
    </subcellularLocation>
</comment>
<feature type="transmembrane region" description="Helical" evidence="16">
    <location>
        <begin position="47"/>
        <end position="71"/>
    </location>
</feature>
<keyword evidence="9" id="KW-0249">Electron transport</keyword>
<reference evidence="17" key="2">
    <citation type="journal article" date="2012" name="Mol. Phylogenet. Evol.">
        <title>Phylogenetically informative rearrangements in mitochondrial genomes of Coleoptera, and monophyly of aquatic elateriform beetles (Dryopoidea).</title>
        <authorList>
            <person name="Timmermans M.J."/>
            <person name="Vogler A.P."/>
        </authorList>
    </citation>
    <scope>NUCLEOTIDE SEQUENCE</scope>
</reference>
<dbReference type="AlphaFoldDB" id="H9BJW7"/>